<feature type="region of interest" description="Disordered" evidence="1">
    <location>
        <begin position="131"/>
        <end position="231"/>
    </location>
</feature>
<name>A0A068S0D7_9FUNG</name>
<dbReference type="AlphaFoldDB" id="A0A068S0D7"/>
<evidence type="ECO:0000256" key="1">
    <source>
        <dbReference type="SAM" id="MobiDB-lite"/>
    </source>
</evidence>
<evidence type="ECO:0000313" key="4">
    <source>
        <dbReference type="Proteomes" id="UP000027586"/>
    </source>
</evidence>
<feature type="compositionally biased region" description="Polar residues" evidence="1">
    <location>
        <begin position="267"/>
        <end position="285"/>
    </location>
</feature>
<dbReference type="Pfam" id="PF08550">
    <property type="entry name" value="GATA_AreA"/>
    <property type="match status" value="1"/>
</dbReference>
<proteinExistence type="predicted"/>
<protein>
    <recommendedName>
        <fullName evidence="2">Nitrogen regulatory protein areA GATA-like domain-containing protein</fullName>
    </recommendedName>
</protein>
<feature type="compositionally biased region" description="Acidic residues" evidence="1">
    <location>
        <begin position="200"/>
        <end position="227"/>
    </location>
</feature>
<feature type="region of interest" description="Disordered" evidence="1">
    <location>
        <begin position="267"/>
        <end position="290"/>
    </location>
</feature>
<dbReference type="GO" id="GO:0006808">
    <property type="term" value="P:regulation of nitrogen utilization"/>
    <property type="evidence" value="ECO:0007669"/>
    <property type="project" value="TreeGrafter"/>
</dbReference>
<dbReference type="GO" id="GO:0031930">
    <property type="term" value="P:mitochondria-nucleus signaling pathway"/>
    <property type="evidence" value="ECO:0007669"/>
    <property type="project" value="TreeGrafter"/>
</dbReference>
<dbReference type="OrthoDB" id="2279003at2759"/>
<gene>
    <name evidence="3" type="ORF">LCOR_06474.1</name>
</gene>
<evidence type="ECO:0000259" key="2">
    <source>
        <dbReference type="Pfam" id="PF08550"/>
    </source>
</evidence>
<organism evidence="3 4">
    <name type="scientific">Lichtheimia corymbifera JMRC:FSU:9682</name>
    <dbReference type="NCBI Taxonomy" id="1263082"/>
    <lineage>
        <taxon>Eukaryota</taxon>
        <taxon>Fungi</taxon>
        <taxon>Fungi incertae sedis</taxon>
        <taxon>Mucoromycota</taxon>
        <taxon>Mucoromycotina</taxon>
        <taxon>Mucoromycetes</taxon>
        <taxon>Mucorales</taxon>
        <taxon>Lichtheimiaceae</taxon>
        <taxon>Lichtheimia</taxon>
    </lineage>
</organism>
<dbReference type="InterPro" id="IPR053043">
    <property type="entry name" value="Ras-cAMP_regulatory"/>
</dbReference>
<feature type="domain" description="Nitrogen regulatory protein areA GATA-like" evidence="2">
    <location>
        <begin position="94"/>
        <end position="121"/>
    </location>
</feature>
<dbReference type="PANTHER" id="PTHR28014:SF1">
    <property type="entry name" value="NEGATIVE REGULATOR OF RAS-CAMP PATHWAY"/>
    <property type="match status" value="1"/>
</dbReference>
<dbReference type="STRING" id="1263082.A0A068S0D7"/>
<dbReference type="EMBL" id="CBTN010000029">
    <property type="protein sequence ID" value="CDH55322.1"/>
    <property type="molecule type" value="Genomic_DNA"/>
</dbReference>
<evidence type="ECO:0000313" key="3">
    <source>
        <dbReference type="EMBL" id="CDH55322.1"/>
    </source>
</evidence>
<feature type="compositionally biased region" description="Polar residues" evidence="1">
    <location>
        <begin position="134"/>
        <end position="143"/>
    </location>
</feature>
<accession>A0A068S0D7</accession>
<dbReference type="GO" id="GO:0000122">
    <property type="term" value="P:negative regulation of transcription by RNA polymerase II"/>
    <property type="evidence" value="ECO:0007669"/>
    <property type="project" value="TreeGrafter"/>
</dbReference>
<reference evidence="3" key="1">
    <citation type="submission" date="2013-08" db="EMBL/GenBank/DDBJ databases">
        <title>Gene expansion shapes genome architecture in the human pathogen Lichtheimia corymbifera: an evolutionary genomics analysis in the ancient terrestrial Mucorales (Mucoromycotina).</title>
        <authorList>
            <person name="Schwartze V.U."/>
            <person name="Winter S."/>
            <person name="Shelest E."/>
            <person name="Marcet-Houben M."/>
            <person name="Horn F."/>
            <person name="Wehner S."/>
            <person name="Hoffmann K."/>
            <person name="Riege K."/>
            <person name="Sammeth M."/>
            <person name="Nowrousian M."/>
            <person name="Valiante V."/>
            <person name="Linde J."/>
            <person name="Jacobsen I.D."/>
            <person name="Marz M."/>
            <person name="Brakhage A.A."/>
            <person name="Gabaldon T."/>
            <person name="Bocker S."/>
            <person name="Voigt K."/>
        </authorList>
    </citation>
    <scope>NUCLEOTIDE SEQUENCE [LARGE SCALE GENOMIC DNA]</scope>
    <source>
        <strain evidence="3">FSU 9682</strain>
    </source>
</reference>
<keyword evidence="4" id="KW-1185">Reference proteome</keyword>
<comment type="caution">
    <text evidence="3">The sequence shown here is derived from an EMBL/GenBank/DDBJ whole genome shotgun (WGS) entry which is preliminary data.</text>
</comment>
<sequence length="308" mass="34482">MCYGGHLVKPPGKIYPTKSILGRKHPFCPKRRAKFTFSIGQTEKRKAQALLSSFLHHTQQAIIATIGMDLHFSSYALHPVHTLSRNTREDLVSLWIALSKCKRQLQYSLRLENMTWRLWYRQAIMNKKPVVSSPAISEPTSQELAPVVSKPPTKTLSRSRSSPTLSAQCSETAKQSSPPLSCPPPSSSSTSATNKFFISDSEDEEDDDDYDYDYDQEATTTDDDEISISDYPLTPAATSDDAGLFIKQEIPPCQPVGSRTSMLAVMLNQQQQQERDSTISTSPKATSGLRRCDARIERLDQWFTSTRA</sequence>
<feature type="compositionally biased region" description="Low complexity" evidence="1">
    <location>
        <begin position="151"/>
        <end position="166"/>
    </location>
</feature>
<dbReference type="PANTHER" id="PTHR28014">
    <property type="entry name" value="NEGATIVE REGULATOR OF RAS-CAMP PATHWAY"/>
    <property type="match status" value="1"/>
</dbReference>
<dbReference type="GO" id="GO:0005737">
    <property type="term" value="C:cytoplasm"/>
    <property type="evidence" value="ECO:0007669"/>
    <property type="project" value="TreeGrafter"/>
</dbReference>
<dbReference type="Proteomes" id="UP000027586">
    <property type="component" value="Unassembled WGS sequence"/>
</dbReference>
<dbReference type="VEuPathDB" id="FungiDB:LCOR_06474.1"/>
<dbReference type="InterPro" id="IPR013860">
    <property type="entry name" value="AreA_GATA"/>
</dbReference>